<protein>
    <submittedName>
        <fullName evidence="6">Long-chain fatty acid--CoA ligase</fullName>
    </submittedName>
</protein>
<dbReference type="PANTHER" id="PTHR43201:SF5">
    <property type="entry name" value="MEDIUM-CHAIN ACYL-COA LIGASE ACSF2, MITOCHONDRIAL"/>
    <property type="match status" value="1"/>
</dbReference>
<dbReference type="InterPro" id="IPR020845">
    <property type="entry name" value="AMP-binding_CS"/>
</dbReference>
<evidence type="ECO:0000256" key="2">
    <source>
        <dbReference type="ARBA" id="ARBA00022598"/>
    </source>
</evidence>
<dbReference type="InterPro" id="IPR025110">
    <property type="entry name" value="AMP-bd_C"/>
</dbReference>
<dbReference type="Gene3D" id="3.30.300.30">
    <property type="match status" value="1"/>
</dbReference>
<sequence>MAPGPGPRVLGSVVPKRADTPLPPLPPTMTTRDARPLTLDEEPLVTTPEATRPHPRNSGLRVDLNPAAAVAYNGRHHGDSVVIRYAGGDLTYAELDDRAARLATVLADGGIGDGDRVAYLGLNSGSFVVTLLAAHRLGAVYVPVNFRLAAAELEAVLVRSGATALVCEEGHRKSVDAVRERTALTRFLLVDDDPEVPAGSAAGWEPWARLLAAAAPTSSVAAKYADDPAILMFTSGTTGTPKGVVLTHGNVFWNAVNVDLRLDTRRGDVTYAVAPLFHIGTLNSFVLRTLVRGGTVVVRRAFDPRTCLDDLVAHRVNSLFAVPQMFAALARQPGLFDQDLSRLRSIVVAGAPVPPALIEQYADHGVVLQQAWGLTETAPFATHLPAERTRDKLGSAGIPMPFTEVRVVDIVTHAPLRPGESGEIVVRGPNVTPGYWNDPEADRAAFDDEGWFHSGDIGHLDEDGCLYIVDRLKDMIISGGENIYPAEVERALAPMPGVVDIAVVGVPDEEWGETVQAVMSVDGTTDVTLEAVHAYAAKTLAGYKLPQHLTIVPAVPRNASGKLDRTGVRRLLDEAD</sequence>
<dbReference type="GO" id="GO:0016874">
    <property type="term" value="F:ligase activity"/>
    <property type="evidence" value="ECO:0007669"/>
    <property type="project" value="UniProtKB-KW"/>
</dbReference>
<feature type="domain" description="AMP-dependent synthetase/ligase" evidence="4">
    <location>
        <begin position="74"/>
        <end position="436"/>
    </location>
</feature>
<evidence type="ECO:0000256" key="1">
    <source>
        <dbReference type="ARBA" id="ARBA00006432"/>
    </source>
</evidence>
<reference evidence="6" key="1">
    <citation type="submission" date="2023-04" db="EMBL/GenBank/DDBJ databases">
        <title>Genomic diversity of scab-causing Streptomyces spp. in the province of Quebec, Canada.</title>
        <authorList>
            <person name="Biessy A."/>
            <person name="Cadieux M."/>
            <person name="Ciotola M."/>
            <person name="Filion M."/>
        </authorList>
    </citation>
    <scope>NUCLEOTIDE SEQUENCE</scope>
    <source>
        <strain evidence="6">B21-115</strain>
    </source>
</reference>
<dbReference type="Gene3D" id="3.40.50.12780">
    <property type="entry name" value="N-terminal domain of ligase-like"/>
    <property type="match status" value="1"/>
</dbReference>
<dbReference type="RefSeq" id="WP_334661775.1">
    <property type="nucleotide sequence ID" value="NZ_JARULZ010000003.1"/>
</dbReference>
<dbReference type="EMBL" id="JARULZ010000003">
    <property type="protein sequence ID" value="MEH0639209.1"/>
    <property type="molecule type" value="Genomic_DNA"/>
</dbReference>
<dbReference type="SUPFAM" id="SSF56801">
    <property type="entry name" value="Acetyl-CoA synthetase-like"/>
    <property type="match status" value="1"/>
</dbReference>
<accession>A0ABU8AZU9</accession>
<comment type="similarity">
    <text evidence="1">Belongs to the ATP-dependent AMP-binding enzyme family.</text>
</comment>
<evidence type="ECO:0000259" key="4">
    <source>
        <dbReference type="Pfam" id="PF00501"/>
    </source>
</evidence>
<evidence type="ECO:0000313" key="6">
    <source>
        <dbReference type="EMBL" id="MEH0639209.1"/>
    </source>
</evidence>
<feature type="domain" description="AMP-binding enzyme C-terminal" evidence="5">
    <location>
        <begin position="487"/>
        <end position="562"/>
    </location>
</feature>
<keyword evidence="2 6" id="KW-0436">Ligase</keyword>
<evidence type="ECO:0000313" key="7">
    <source>
        <dbReference type="Proteomes" id="UP001310290"/>
    </source>
</evidence>
<dbReference type="InterPro" id="IPR000873">
    <property type="entry name" value="AMP-dep_synth/lig_dom"/>
</dbReference>
<name>A0ABU8AZU9_9ACTN</name>
<dbReference type="CDD" id="cd17631">
    <property type="entry name" value="FACL_FadD13-like"/>
    <property type="match status" value="1"/>
</dbReference>
<gene>
    <name evidence="6" type="ORF">QBA35_39320</name>
</gene>
<proteinExistence type="inferred from homology"/>
<dbReference type="Proteomes" id="UP001310290">
    <property type="component" value="Unassembled WGS sequence"/>
</dbReference>
<evidence type="ECO:0000259" key="5">
    <source>
        <dbReference type="Pfam" id="PF13193"/>
    </source>
</evidence>
<dbReference type="PANTHER" id="PTHR43201">
    <property type="entry name" value="ACYL-COA SYNTHETASE"/>
    <property type="match status" value="1"/>
</dbReference>
<dbReference type="Pfam" id="PF00501">
    <property type="entry name" value="AMP-binding"/>
    <property type="match status" value="1"/>
</dbReference>
<organism evidence="6 7">
    <name type="scientific">Streptomyces bottropensis</name>
    <dbReference type="NCBI Taxonomy" id="42235"/>
    <lineage>
        <taxon>Bacteria</taxon>
        <taxon>Bacillati</taxon>
        <taxon>Actinomycetota</taxon>
        <taxon>Actinomycetes</taxon>
        <taxon>Kitasatosporales</taxon>
        <taxon>Streptomycetaceae</taxon>
        <taxon>Streptomyces</taxon>
    </lineage>
</organism>
<evidence type="ECO:0000256" key="3">
    <source>
        <dbReference type="SAM" id="MobiDB-lite"/>
    </source>
</evidence>
<dbReference type="PROSITE" id="PS00455">
    <property type="entry name" value="AMP_BINDING"/>
    <property type="match status" value="1"/>
</dbReference>
<keyword evidence="7" id="KW-1185">Reference proteome</keyword>
<comment type="caution">
    <text evidence="6">The sequence shown here is derived from an EMBL/GenBank/DDBJ whole genome shotgun (WGS) entry which is preliminary data.</text>
</comment>
<dbReference type="Pfam" id="PF13193">
    <property type="entry name" value="AMP-binding_C"/>
    <property type="match status" value="1"/>
</dbReference>
<dbReference type="InterPro" id="IPR045851">
    <property type="entry name" value="AMP-bd_C_sf"/>
</dbReference>
<dbReference type="InterPro" id="IPR042099">
    <property type="entry name" value="ANL_N_sf"/>
</dbReference>
<feature type="region of interest" description="Disordered" evidence="3">
    <location>
        <begin position="1"/>
        <end position="62"/>
    </location>
</feature>